<dbReference type="SMART" id="SM00271">
    <property type="entry name" value="DnaJ"/>
    <property type="match status" value="1"/>
</dbReference>
<dbReference type="SUPFAM" id="SSF46565">
    <property type="entry name" value="Chaperone J-domain"/>
    <property type="match status" value="1"/>
</dbReference>
<dbReference type="Gene3D" id="1.10.287.110">
    <property type="entry name" value="DnaJ domain"/>
    <property type="match status" value="1"/>
</dbReference>
<accession>A0A804JMQ8</accession>
<feature type="domain" description="J" evidence="1">
    <location>
        <begin position="58"/>
        <end position="126"/>
    </location>
</feature>
<dbReference type="KEGG" id="mus:103989865"/>
<dbReference type="CDD" id="cd06257">
    <property type="entry name" value="DnaJ"/>
    <property type="match status" value="1"/>
</dbReference>
<protein>
    <submittedName>
        <fullName evidence="2">(wild Malaysian banana) hypothetical protein</fullName>
    </submittedName>
</protein>
<dbReference type="OMA" id="REMYDYQ"/>
<dbReference type="EnsemblPlants" id="Ma06_t32060.1">
    <property type="protein sequence ID" value="Ma06_p32060.1"/>
    <property type="gene ID" value="Ma06_g32060"/>
</dbReference>
<dbReference type="Proteomes" id="UP000012960">
    <property type="component" value="Unplaced"/>
</dbReference>
<keyword evidence="4" id="KW-1185">Reference proteome</keyword>
<gene>
    <name evidence="2" type="ORF">GSMUA_178240.1</name>
</gene>
<dbReference type="InterPro" id="IPR001623">
    <property type="entry name" value="DnaJ_domain"/>
</dbReference>
<evidence type="ECO:0000259" key="1">
    <source>
        <dbReference type="PROSITE" id="PS50076"/>
    </source>
</evidence>
<evidence type="ECO:0000313" key="3">
    <source>
        <dbReference type="EnsemblPlants" id="Ma06_p32060.1"/>
    </source>
</evidence>
<dbReference type="OrthoDB" id="771867at2759"/>
<name>A0A804JMQ8_MUSAM</name>
<dbReference type="EMBL" id="HG996471">
    <property type="protein sequence ID" value="CAG1848029.1"/>
    <property type="molecule type" value="Genomic_DNA"/>
</dbReference>
<reference evidence="3" key="2">
    <citation type="submission" date="2021-05" db="UniProtKB">
        <authorList>
            <consortium name="EnsemblPlants"/>
        </authorList>
    </citation>
    <scope>IDENTIFICATION</scope>
    <source>
        <strain evidence="3">subsp. malaccensis</strain>
    </source>
</reference>
<reference evidence="2" key="1">
    <citation type="submission" date="2021-03" db="EMBL/GenBank/DDBJ databases">
        <authorList>
            <consortium name="Genoscope - CEA"/>
            <person name="William W."/>
        </authorList>
    </citation>
    <scope>NUCLEOTIDE SEQUENCE</scope>
    <source>
        <strain evidence="2">Doubled-haploid Pahang</strain>
    </source>
</reference>
<dbReference type="PRINTS" id="PR00625">
    <property type="entry name" value="JDOMAIN"/>
</dbReference>
<dbReference type="InterPro" id="IPR036869">
    <property type="entry name" value="J_dom_sf"/>
</dbReference>
<dbReference type="GO" id="GO:0009507">
    <property type="term" value="C:chloroplast"/>
    <property type="evidence" value="ECO:0000318"/>
    <property type="project" value="GO_Central"/>
</dbReference>
<dbReference type="Gramene" id="Ma06_t32060.1">
    <property type="protein sequence ID" value="Ma06_p32060.1"/>
    <property type="gene ID" value="Ma06_g32060"/>
</dbReference>
<dbReference type="Pfam" id="PF00226">
    <property type="entry name" value="DnaJ"/>
    <property type="match status" value="1"/>
</dbReference>
<proteinExistence type="predicted"/>
<dbReference type="GO" id="GO:0005783">
    <property type="term" value="C:endoplasmic reticulum"/>
    <property type="evidence" value="ECO:0007669"/>
    <property type="project" value="UniProtKB-ARBA"/>
</dbReference>
<dbReference type="InterPro" id="IPR018253">
    <property type="entry name" value="DnaJ_domain_CS"/>
</dbReference>
<dbReference type="InterPro" id="IPR053232">
    <property type="entry name" value="DnaJ_C/III_chloroplastic"/>
</dbReference>
<dbReference type="PROSITE" id="PS50076">
    <property type="entry name" value="DNAJ_2"/>
    <property type="match status" value="1"/>
</dbReference>
<dbReference type="PANTHER" id="PTHR45090:SF3">
    <property type="entry name" value="OS09G0368800 PROTEIN"/>
    <property type="match status" value="1"/>
</dbReference>
<dbReference type="PANTHER" id="PTHR45090">
    <property type="entry name" value="CHAPERONE PROTEIN DNAJ 20 CHLOROPLASTIC"/>
    <property type="match status" value="1"/>
</dbReference>
<organism evidence="3 4">
    <name type="scientific">Musa acuminata subsp. malaccensis</name>
    <name type="common">Wild banana</name>
    <name type="synonym">Musa malaccensis</name>
    <dbReference type="NCBI Taxonomy" id="214687"/>
    <lineage>
        <taxon>Eukaryota</taxon>
        <taxon>Viridiplantae</taxon>
        <taxon>Streptophyta</taxon>
        <taxon>Embryophyta</taxon>
        <taxon>Tracheophyta</taxon>
        <taxon>Spermatophyta</taxon>
        <taxon>Magnoliopsida</taxon>
        <taxon>Liliopsida</taxon>
        <taxon>Zingiberales</taxon>
        <taxon>Musaceae</taxon>
        <taxon>Musa</taxon>
    </lineage>
</organism>
<dbReference type="AlphaFoldDB" id="A0A804JMQ8"/>
<dbReference type="PROSITE" id="PS00636">
    <property type="entry name" value="DNAJ_1"/>
    <property type="match status" value="1"/>
</dbReference>
<evidence type="ECO:0000313" key="4">
    <source>
        <dbReference type="Proteomes" id="UP000012960"/>
    </source>
</evidence>
<sequence length="174" mass="19802">MKEDKEKHTSSLSMDASRLCNSITLQMSAASSAGRRCNSSSFTCRAHQARMGRPAAANFYQVLALEPENAGADAVKRAYRSLALRHHPDVCPPSGKEEATRTFVEIQRAYEILSDPVLREEYDHQLGLVGSAKQRDQIDEERRRVYPKEVWMEQLRELKSRSMSRMGKKKLECL</sequence>
<evidence type="ECO:0000313" key="2">
    <source>
        <dbReference type="EMBL" id="CAG1848029.1"/>
    </source>
</evidence>